<dbReference type="FunFam" id="3.90.1150.10:FF:000032">
    <property type="entry name" value="Ornithine decarboxylase SpeF"/>
    <property type="match status" value="1"/>
</dbReference>
<dbReference type="InterPro" id="IPR008286">
    <property type="entry name" value="Prn/Lys/Arg_de-COase_C"/>
</dbReference>
<evidence type="ECO:0000256" key="5">
    <source>
        <dbReference type="ARBA" id="ARBA00023239"/>
    </source>
</evidence>
<comment type="catalytic activity">
    <reaction evidence="7">
        <text>L-ornithine + H(+) = putrescine + CO2</text>
        <dbReference type="Rhea" id="RHEA:22964"/>
        <dbReference type="ChEBI" id="CHEBI:15378"/>
        <dbReference type="ChEBI" id="CHEBI:16526"/>
        <dbReference type="ChEBI" id="CHEBI:46911"/>
        <dbReference type="ChEBI" id="CHEBI:326268"/>
        <dbReference type="EC" id="4.1.1.17"/>
    </reaction>
</comment>
<dbReference type="PIRSF" id="PIRSF009393">
    <property type="entry name" value="Orn_decarb"/>
    <property type="match status" value="1"/>
</dbReference>
<dbReference type="GO" id="GO:0030170">
    <property type="term" value="F:pyridoxal phosphate binding"/>
    <property type="evidence" value="ECO:0007669"/>
    <property type="project" value="TreeGrafter"/>
</dbReference>
<dbReference type="STRING" id="592028.GCWU000321_02014"/>
<reference evidence="10" key="1">
    <citation type="submission" date="2009-09" db="EMBL/GenBank/DDBJ databases">
        <authorList>
            <person name="Weinstock G."/>
            <person name="Sodergren E."/>
            <person name="Clifton S."/>
            <person name="Fulton L."/>
            <person name="Fulton B."/>
            <person name="Courtney L."/>
            <person name="Fronick C."/>
            <person name="Harrison M."/>
            <person name="Strong C."/>
            <person name="Farmer C."/>
            <person name="Delahaunty K."/>
            <person name="Markovic C."/>
            <person name="Hall O."/>
            <person name="Minx P."/>
            <person name="Tomlinson C."/>
            <person name="Mitreva M."/>
            <person name="Nelson J."/>
            <person name="Hou S."/>
            <person name="Wollam A."/>
            <person name="Pepin K.H."/>
            <person name="Johnson M."/>
            <person name="Bhonagiri V."/>
            <person name="Nash W.E."/>
            <person name="Warren W."/>
            <person name="Chinwalla A."/>
            <person name="Mardis E.R."/>
            <person name="Wilson R.K."/>
        </authorList>
    </citation>
    <scope>NUCLEOTIDE SEQUENCE [LARGE SCALE GENOMIC DNA]</scope>
    <source>
        <strain evidence="10">DSM 15470</strain>
    </source>
</reference>
<dbReference type="GO" id="GO:0005829">
    <property type="term" value="C:cytosol"/>
    <property type="evidence" value="ECO:0007669"/>
    <property type="project" value="TreeGrafter"/>
</dbReference>
<dbReference type="Gene3D" id="3.40.640.10">
    <property type="entry name" value="Type I PLP-dependent aspartate aminotransferase-like (Major domain)"/>
    <property type="match status" value="1"/>
</dbReference>
<sequence>MYKPNTKRHIVKTTETDFLDVAAVVITEEDKDVLKNEAVRAFSIPIVVILTKSQMLDGEFFGRIKRVIDLSKSDQGLYDCQIEEAARQYENNLKPPFFKALQKYIDEGNSRLATPGHHGGQYFCAHPSGRLLYEYYGANIFKSDFSSSDVAMGDLLIHESTPVEAEKFAASVFKADKTYFVLNGTSSSNKIVLNAVLAPGDIVLYDRNNHKSISQGALVQSGATPIYLETARNPYGSIGGILEHCFDEKYIRRLIAEQCPEKAEMKRPIRLAVIQLGTYDGCIYNARQVVDRIGHLCDYILFDSAWVGYEEFIPMMKNCSPLLLELGAEDPGIFVTQSVHKQMAGFSQASQIHKKDSHIKGQDRYVPHKRLNNAFMLHASTSPFYPIFTTLDVNARMHQGKEGEYLWQRVVKNGIELRKLVLHNCKYFRPLVPPLVHGKKWEDGKCADMTKDIAYWAFEPDAAWHAFKGYGEGQYFIDPCKLQLVTPGIDIRTGEYEREGIPANVLANYLRENGVIPEKTDLNAILFLLTPGESMTKLSDLVDKLVEFERLYDEDALMKDMLPSIYAANEEKYKGYNIKRLCAEMHNFYKDRKVNILQRRLFAKDYLPEYVMDPHEANAELVRGHGELVPLCEAQGRVALEGALPYPPGILCEQPGERWSETATKYFLALEEGINMLPGFSPEIQGVYLEDTADGKKTAFGYVLKKEYEKTK</sequence>
<keyword evidence="5" id="KW-0456">Lyase</keyword>
<dbReference type="InterPro" id="IPR005308">
    <property type="entry name" value="OKR_de-COase_N"/>
</dbReference>
<organism evidence="10 11">
    <name type="scientific">Dialister invisus DSM 15470</name>
    <dbReference type="NCBI Taxonomy" id="592028"/>
    <lineage>
        <taxon>Bacteria</taxon>
        <taxon>Bacillati</taxon>
        <taxon>Bacillota</taxon>
        <taxon>Negativicutes</taxon>
        <taxon>Veillonellales</taxon>
        <taxon>Veillonellaceae</taxon>
        <taxon>Dialister</taxon>
    </lineage>
</organism>
<comment type="caution">
    <text evidence="10">The sequence shown here is derived from an EMBL/GenBank/DDBJ whole genome shotgun (WGS) entry which is preliminary data.</text>
</comment>
<dbReference type="SUPFAM" id="SSF53383">
    <property type="entry name" value="PLP-dependent transferases"/>
    <property type="match status" value="1"/>
</dbReference>
<evidence type="ECO:0000256" key="3">
    <source>
        <dbReference type="ARBA" id="ARBA00022793"/>
    </source>
</evidence>
<evidence type="ECO:0000259" key="9">
    <source>
        <dbReference type="PROSITE" id="PS00703"/>
    </source>
</evidence>
<proteinExistence type="inferred from homology"/>
<dbReference type="SUPFAM" id="SSF52172">
    <property type="entry name" value="CheY-like"/>
    <property type="match status" value="1"/>
</dbReference>
<evidence type="ECO:0000256" key="2">
    <source>
        <dbReference type="ARBA" id="ARBA00010671"/>
    </source>
</evidence>
<feature type="domain" description="Orn/Lys/Arg decarboxylases family 1 pyridoxal-P attachment site" evidence="9">
    <location>
        <begin position="336"/>
        <end position="350"/>
    </location>
</feature>
<comment type="cofactor">
    <cofactor evidence="1">
        <name>pyridoxal 5'-phosphate</name>
        <dbReference type="ChEBI" id="CHEBI:597326"/>
    </cofactor>
</comment>
<accession>C9LR32</accession>
<dbReference type="PANTHER" id="PTHR45229">
    <property type="entry name" value="CONSTITUTIVE ORNITHINE DECARBOXYLASE"/>
    <property type="match status" value="1"/>
</dbReference>
<evidence type="ECO:0000256" key="6">
    <source>
        <dbReference type="ARBA" id="ARBA00034138"/>
    </source>
</evidence>
<dbReference type="FunFam" id="3.40.640.10:FF:000008">
    <property type="entry name" value="Lysine decarboxylase, inducible"/>
    <property type="match status" value="1"/>
</dbReference>
<dbReference type="Proteomes" id="UP000004736">
    <property type="component" value="Unassembled WGS sequence"/>
</dbReference>
<dbReference type="PANTHER" id="PTHR45229:SF3">
    <property type="entry name" value="BIODEGRADATIVE ARGININE DECARBOXYLASE"/>
    <property type="match status" value="1"/>
</dbReference>
<dbReference type="Pfam" id="PF03711">
    <property type="entry name" value="OKR_DC_1_C"/>
    <property type="match status" value="1"/>
</dbReference>
<evidence type="ECO:0000313" key="10">
    <source>
        <dbReference type="EMBL" id="EEW98018.1"/>
    </source>
</evidence>
<dbReference type="SUPFAM" id="SSF55904">
    <property type="entry name" value="Ornithine decarboxylase C-terminal domain"/>
    <property type="match status" value="1"/>
</dbReference>
<dbReference type="InterPro" id="IPR011193">
    <property type="entry name" value="Orn/lys/arg_de-COase"/>
</dbReference>
<evidence type="ECO:0000256" key="1">
    <source>
        <dbReference type="ARBA" id="ARBA00001933"/>
    </source>
</evidence>
<dbReference type="Pfam" id="PF01276">
    <property type="entry name" value="OKR_DC_1"/>
    <property type="match status" value="1"/>
</dbReference>
<dbReference type="HOGENOM" id="CLU_014292_3_0_9"/>
<protein>
    <recommendedName>
        <fullName evidence="6">ornithine decarboxylase</fullName>
        <ecNumber evidence="6">4.1.1.17</ecNumber>
    </recommendedName>
</protein>
<evidence type="ECO:0000313" key="11">
    <source>
        <dbReference type="Proteomes" id="UP000004736"/>
    </source>
</evidence>
<dbReference type="Pfam" id="PF03709">
    <property type="entry name" value="OKR_DC_1_N"/>
    <property type="match status" value="1"/>
</dbReference>
<feature type="modified residue" description="N6-(pyridoxal phosphate)lysine" evidence="8">
    <location>
        <position position="341"/>
    </location>
</feature>
<dbReference type="Gene3D" id="3.40.50.220">
    <property type="match status" value="1"/>
</dbReference>
<dbReference type="InterPro" id="IPR011006">
    <property type="entry name" value="CheY-like_superfamily"/>
</dbReference>
<dbReference type="InterPro" id="IPR000310">
    <property type="entry name" value="Orn/Lys/Arg_deCO2ase_major_dom"/>
</dbReference>
<dbReference type="EMBL" id="ACIM02000001">
    <property type="protein sequence ID" value="EEW98018.1"/>
    <property type="molecule type" value="Genomic_DNA"/>
</dbReference>
<dbReference type="GO" id="GO:0006520">
    <property type="term" value="P:amino acid metabolic process"/>
    <property type="evidence" value="ECO:0007669"/>
    <property type="project" value="InterPro"/>
</dbReference>
<evidence type="ECO:0000256" key="4">
    <source>
        <dbReference type="ARBA" id="ARBA00022898"/>
    </source>
</evidence>
<gene>
    <name evidence="10" type="ORF">GCWU000321_02014</name>
</gene>
<keyword evidence="11" id="KW-1185">Reference proteome</keyword>
<comment type="similarity">
    <text evidence="2">Belongs to the Orn/Lys/Arg decarboxylase class-I family.</text>
</comment>
<dbReference type="GO" id="GO:0004586">
    <property type="term" value="F:ornithine decarboxylase activity"/>
    <property type="evidence" value="ECO:0007669"/>
    <property type="project" value="UniProtKB-EC"/>
</dbReference>
<name>C9LR32_9FIRM</name>
<evidence type="ECO:0000256" key="8">
    <source>
        <dbReference type="PIRSR" id="PIRSR009393-1"/>
    </source>
</evidence>
<dbReference type="Gene3D" id="3.90.100.10">
    <property type="entry name" value="Orn/Lys/Arg decarboxylase, C-terminal domain"/>
    <property type="match status" value="1"/>
</dbReference>
<dbReference type="InterPro" id="IPR015421">
    <property type="entry name" value="PyrdxlP-dep_Trfase_major"/>
</dbReference>
<dbReference type="InterPro" id="IPR015422">
    <property type="entry name" value="PyrdxlP-dep_Trfase_small"/>
</dbReference>
<keyword evidence="3" id="KW-0210">Decarboxylase</keyword>
<dbReference type="InterPro" id="IPR027464">
    <property type="entry name" value="Ornithine_deCO2ase_N"/>
</dbReference>
<dbReference type="Gene3D" id="3.90.1150.10">
    <property type="entry name" value="Aspartate Aminotransferase, domain 1"/>
    <property type="match status" value="1"/>
</dbReference>
<keyword evidence="4 8" id="KW-0663">Pyridoxal phosphate</keyword>
<dbReference type="eggNOG" id="COG1982">
    <property type="taxonomic scope" value="Bacteria"/>
</dbReference>
<dbReference type="InterPro" id="IPR015424">
    <property type="entry name" value="PyrdxlP-dep_Trfase"/>
</dbReference>
<dbReference type="PROSITE" id="PS00703">
    <property type="entry name" value="OKR_DC_1"/>
    <property type="match status" value="1"/>
</dbReference>
<dbReference type="InterPro" id="IPR036633">
    <property type="entry name" value="Prn/Lys/Arg_de-COase_C_sf"/>
</dbReference>
<dbReference type="NCBIfam" id="NF010092">
    <property type="entry name" value="PRK13578.1"/>
    <property type="match status" value="1"/>
</dbReference>
<evidence type="ECO:0000256" key="7">
    <source>
        <dbReference type="ARBA" id="ARBA00049127"/>
    </source>
</evidence>
<dbReference type="EC" id="4.1.1.17" evidence="6"/>
<dbReference type="AlphaFoldDB" id="C9LR32"/>